<dbReference type="InterPro" id="IPR043128">
    <property type="entry name" value="Rev_trsase/Diguanyl_cyclase"/>
</dbReference>
<evidence type="ECO:0000256" key="7">
    <source>
        <dbReference type="ARBA" id="ARBA00022759"/>
    </source>
</evidence>
<evidence type="ECO:0000256" key="5">
    <source>
        <dbReference type="ARBA" id="ARBA00022695"/>
    </source>
</evidence>
<evidence type="ECO:0000256" key="1">
    <source>
        <dbReference type="ARBA" id="ARBA00004123"/>
    </source>
</evidence>
<keyword evidence="9" id="KW-0695">RNA-directed DNA polymerase</keyword>
<dbReference type="InterPro" id="IPR041373">
    <property type="entry name" value="RT_RNaseH"/>
</dbReference>
<dbReference type="Pfam" id="PF24626">
    <property type="entry name" value="SH3_Tf2-1"/>
    <property type="match status" value="1"/>
</dbReference>
<feature type="transmembrane region" description="Helical" evidence="12">
    <location>
        <begin position="712"/>
        <end position="732"/>
    </location>
</feature>
<evidence type="ECO:0000256" key="9">
    <source>
        <dbReference type="ARBA" id="ARBA00022918"/>
    </source>
</evidence>
<comment type="caution">
    <text evidence="15">The sequence shown here is derived from an EMBL/GenBank/DDBJ whole genome shotgun (WGS) entry which is preliminary data.</text>
</comment>
<dbReference type="InterPro" id="IPR017452">
    <property type="entry name" value="GPCR_Rhodpsn_7TM"/>
</dbReference>
<evidence type="ECO:0000256" key="3">
    <source>
        <dbReference type="ARBA" id="ARBA00022679"/>
    </source>
</evidence>
<feature type="transmembrane region" description="Helical" evidence="12">
    <location>
        <begin position="752"/>
        <end position="771"/>
    </location>
</feature>
<gene>
    <name evidence="15" type="ORF">RIMI_LOCUS9908148</name>
</gene>
<feature type="domain" description="Chromo" evidence="13">
    <location>
        <begin position="465"/>
        <end position="512"/>
    </location>
</feature>
<dbReference type="InterPro" id="IPR036397">
    <property type="entry name" value="RNaseH_sf"/>
</dbReference>
<evidence type="ECO:0000256" key="2">
    <source>
        <dbReference type="ARBA" id="ARBA00004370"/>
    </source>
</evidence>
<dbReference type="CDD" id="cd09274">
    <property type="entry name" value="RNase_HI_RT_Ty3"/>
    <property type="match status" value="1"/>
</dbReference>
<keyword evidence="6" id="KW-0540">Nuclease</keyword>
<keyword evidence="11 12" id="KW-0472">Membrane</keyword>
<dbReference type="InterPro" id="IPR000276">
    <property type="entry name" value="GPCR_Rhodpsn"/>
</dbReference>
<reference evidence="15" key="1">
    <citation type="submission" date="2023-07" db="EMBL/GenBank/DDBJ databases">
        <authorList>
            <person name="Stuckert A."/>
        </authorList>
    </citation>
    <scope>NUCLEOTIDE SEQUENCE</scope>
</reference>
<dbReference type="InterPro" id="IPR016197">
    <property type="entry name" value="Chromo-like_dom_sf"/>
</dbReference>
<keyword evidence="16" id="KW-1185">Reference proteome</keyword>
<dbReference type="InterPro" id="IPR012337">
    <property type="entry name" value="RNaseH-like_sf"/>
</dbReference>
<dbReference type="CDD" id="cd00024">
    <property type="entry name" value="CD_CSD"/>
    <property type="match status" value="1"/>
</dbReference>
<dbReference type="PROSITE" id="PS50013">
    <property type="entry name" value="CHROMO_2"/>
    <property type="match status" value="1"/>
</dbReference>
<dbReference type="SUPFAM" id="SSF53098">
    <property type="entry name" value="Ribonuclease H-like"/>
    <property type="match status" value="1"/>
</dbReference>
<feature type="transmembrane region" description="Helical" evidence="12">
    <location>
        <begin position="613"/>
        <end position="635"/>
    </location>
</feature>
<dbReference type="PROSITE" id="PS50262">
    <property type="entry name" value="G_PROTEIN_RECEP_F1_2"/>
    <property type="match status" value="1"/>
</dbReference>
<dbReference type="Pfam" id="PF00385">
    <property type="entry name" value="Chromo"/>
    <property type="match status" value="1"/>
</dbReference>
<evidence type="ECO:0000256" key="4">
    <source>
        <dbReference type="ARBA" id="ARBA00022692"/>
    </source>
</evidence>
<dbReference type="InterPro" id="IPR050951">
    <property type="entry name" value="Retrovirus_Pol_polyprotein"/>
</dbReference>
<evidence type="ECO:0000256" key="10">
    <source>
        <dbReference type="ARBA" id="ARBA00022989"/>
    </source>
</evidence>
<keyword evidence="7" id="KW-0255">Endonuclease</keyword>
<dbReference type="PANTHER" id="PTHR37984:SF5">
    <property type="entry name" value="PROTEIN NYNRIN-LIKE"/>
    <property type="match status" value="1"/>
</dbReference>
<name>A0ABN9LJ99_9NEOB</name>
<dbReference type="InterPro" id="IPR000953">
    <property type="entry name" value="Chromo/chromo_shadow_dom"/>
</dbReference>
<dbReference type="InterPro" id="IPR043502">
    <property type="entry name" value="DNA/RNA_pol_sf"/>
</dbReference>
<keyword evidence="8" id="KW-0378">Hydrolase</keyword>
<evidence type="ECO:0000256" key="8">
    <source>
        <dbReference type="ARBA" id="ARBA00022801"/>
    </source>
</evidence>
<dbReference type="SMART" id="SM00298">
    <property type="entry name" value="CHROMO"/>
    <property type="match status" value="1"/>
</dbReference>
<evidence type="ECO:0000256" key="11">
    <source>
        <dbReference type="ARBA" id="ARBA00023136"/>
    </source>
</evidence>
<dbReference type="SUPFAM" id="SSF81321">
    <property type="entry name" value="Family A G protein-coupled receptor-like"/>
    <property type="match status" value="1"/>
</dbReference>
<keyword evidence="4 12" id="KW-0812">Transmembrane</keyword>
<dbReference type="EMBL" id="CAUEEQ010020980">
    <property type="protein sequence ID" value="CAJ0943336.1"/>
    <property type="molecule type" value="Genomic_DNA"/>
</dbReference>
<dbReference type="SUPFAM" id="SSF54160">
    <property type="entry name" value="Chromo domain-like"/>
    <property type="match status" value="1"/>
</dbReference>
<dbReference type="Pfam" id="PF17917">
    <property type="entry name" value="RT_RNaseH"/>
    <property type="match status" value="1"/>
</dbReference>
<dbReference type="PANTHER" id="PTHR37984">
    <property type="entry name" value="PROTEIN CBG26694"/>
    <property type="match status" value="1"/>
</dbReference>
<keyword evidence="3" id="KW-0808">Transferase</keyword>
<organism evidence="15 16">
    <name type="scientific">Ranitomeya imitator</name>
    <name type="common">mimic poison frog</name>
    <dbReference type="NCBI Taxonomy" id="111125"/>
    <lineage>
        <taxon>Eukaryota</taxon>
        <taxon>Metazoa</taxon>
        <taxon>Chordata</taxon>
        <taxon>Craniata</taxon>
        <taxon>Vertebrata</taxon>
        <taxon>Euteleostomi</taxon>
        <taxon>Amphibia</taxon>
        <taxon>Batrachia</taxon>
        <taxon>Anura</taxon>
        <taxon>Neobatrachia</taxon>
        <taxon>Hyloidea</taxon>
        <taxon>Dendrobatidae</taxon>
        <taxon>Dendrobatinae</taxon>
        <taxon>Ranitomeya</taxon>
    </lineage>
</organism>
<dbReference type="Gene3D" id="1.20.1070.10">
    <property type="entry name" value="Rhodopsin 7-helix transmembrane proteins"/>
    <property type="match status" value="1"/>
</dbReference>
<keyword evidence="10 12" id="KW-1133">Transmembrane helix</keyword>
<feature type="domain" description="G-protein coupled receptors family 1 profile" evidence="14">
    <location>
        <begin position="606"/>
        <end position="768"/>
    </location>
</feature>
<evidence type="ECO:0000256" key="6">
    <source>
        <dbReference type="ARBA" id="ARBA00022722"/>
    </source>
</evidence>
<dbReference type="Gene3D" id="3.30.70.270">
    <property type="match status" value="1"/>
</dbReference>
<comment type="subcellular location">
    <subcellularLocation>
        <location evidence="2">Membrane</location>
    </subcellularLocation>
    <subcellularLocation>
        <location evidence="1">Nucleus</location>
    </subcellularLocation>
</comment>
<evidence type="ECO:0000313" key="16">
    <source>
        <dbReference type="Proteomes" id="UP001176940"/>
    </source>
</evidence>
<evidence type="ECO:0000256" key="12">
    <source>
        <dbReference type="SAM" id="Phobius"/>
    </source>
</evidence>
<accession>A0ABN9LJ99</accession>
<dbReference type="PRINTS" id="PR00237">
    <property type="entry name" value="GPCRRHODOPSN"/>
</dbReference>
<proteinExistence type="predicted"/>
<dbReference type="Gene3D" id="2.40.50.40">
    <property type="match status" value="1"/>
</dbReference>
<dbReference type="InterPro" id="IPR023780">
    <property type="entry name" value="Chromo_domain"/>
</dbReference>
<dbReference type="SUPFAM" id="SSF56672">
    <property type="entry name" value="DNA/RNA polymerases"/>
    <property type="match status" value="1"/>
</dbReference>
<protein>
    <submittedName>
        <fullName evidence="15">Uncharacterized protein</fullName>
    </submittedName>
</protein>
<sequence>MVFQVLPANSLFVKRSKCLFGVQKVSFLGFIFSPSTIEMDPVKVQAIYDWTQPTSVKSLQKFLGFANFYRRFIANFSSIAKPLTDLTKKGADVVNWSSAAVEAFQELKRRFASAPVLCQPDVSLPFQVEVDASEIGAGAVLSQRSSDGSVMKPCAFFSRKFSPAERNYDVGNRELLAMKWEFEEWQHWLEGAKHRVVVLTDHKNLTYLDSAKRLNPRQARWSLFFSRFDFVVSYLPGSKNVKADALSRSFVPDSPGVPKPAGILKEGTNGQTERTNQTLETYLRCFVSADQDDWVSFLPLAEFALNNRASSATLVSPFFCNSGFHPRFSSGQVEPSDCPGVDAVVDRLQQIWTHVVDNLTLSKEKAQRFANRRRCVGPRLRVGDLVWLSSRHVPMKVSSPKFKPRFIGPHKISEVLNPVSFRLDLPASFAIHNVFHRSLLRRYVAPMVPSVDPPAPVLVEGELEYVVEKILDSRVSRRKLQYLVKWKGYGQEDNSWVFASDVHAADLVRAFHLVHTGRPGGSAGYHDFVLLAGSSGMQSGPFESVPSHFKDAATDNDAESLQRRCLVAGGYTASSDIPSPLESGISMPIPVIGLQDDARVFVNGSCVLNDENFVLLGSFVAFFIPLIIMVFTYCLTIQVLQKQATVFMYEEVPKQRKNSNSGIKKDSNTENISMIQNHEAASHLNSPVNKEGALFRKGTMQSINNERRASKVLGIVFFLFLIMWCPFFITNIMSVLCKEACDKDLMVELLNVFVWVGYVSSGINPLVYTLFNRTYRRAFSNYIRCRYNKSKGTVIQQNQCHHNAASTVLYGKDLNLNHYRNGNELTSLEMDETEEAIEMQAGTSELSLNSSNVRWSSTFKNDLMEHLIPCLLHEIDL</sequence>
<evidence type="ECO:0000259" key="14">
    <source>
        <dbReference type="PROSITE" id="PS50262"/>
    </source>
</evidence>
<keyword evidence="5" id="KW-0548">Nucleotidyltransferase</keyword>
<dbReference type="Proteomes" id="UP001176940">
    <property type="component" value="Unassembled WGS sequence"/>
</dbReference>
<evidence type="ECO:0000313" key="15">
    <source>
        <dbReference type="EMBL" id="CAJ0943336.1"/>
    </source>
</evidence>
<dbReference type="InterPro" id="IPR056924">
    <property type="entry name" value="SH3_Tf2-1"/>
</dbReference>
<evidence type="ECO:0000259" key="13">
    <source>
        <dbReference type="PROSITE" id="PS50013"/>
    </source>
</evidence>
<dbReference type="Pfam" id="PF00001">
    <property type="entry name" value="7tm_1"/>
    <property type="match status" value="1"/>
</dbReference>
<dbReference type="Gene3D" id="3.30.420.10">
    <property type="entry name" value="Ribonuclease H-like superfamily/Ribonuclease H"/>
    <property type="match status" value="1"/>
</dbReference>